<feature type="compositionally biased region" description="Basic and acidic residues" evidence="1">
    <location>
        <begin position="542"/>
        <end position="562"/>
    </location>
</feature>
<evidence type="ECO:0000256" key="1">
    <source>
        <dbReference type="SAM" id="MobiDB-lite"/>
    </source>
</evidence>
<feature type="region of interest" description="Disordered" evidence="1">
    <location>
        <begin position="526"/>
        <end position="565"/>
    </location>
</feature>
<reference evidence="3" key="1">
    <citation type="journal article" date="2020" name="Fungal Divers.">
        <title>Resolving the Mortierellaceae phylogeny through synthesis of multi-gene phylogenetics and phylogenomics.</title>
        <authorList>
            <person name="Vandepol N."/>
            <person name="Liber J."/>
            <person name="Desiro A."/>
            <person name="Na H."/>
            <person name="Kennedy M."/>
            <person name="Barry K."/>
            <person name="Grigoriev I.V."/>
            <person name="Miller A.N."/>
            <person name="O'Donnell K."/>
            <person name="Stajich J.E."/>
            <person name="Bonito G."/>
        </authorList>
    </citation>
    <scope>NUCLEOTIDE SEQUENCE</scope>
    <source>
        <strain evidence="3">NVP60</strain>
    </source>
</reference>
<protein>
    <submittedName>
        <fullName evidence="3">Uncharacterized protein</fullName>
    </submittedName>
</protein>
<evidence type="ECO:0000313" key="4">
    <source>
        <dbReference type="Proteomes" id="UP000823405"/>
    </source>
</evidence>
<proteinExistence type="predicted"/>
<dbReference type="Proteomes" id="UP000823405">
    <property type="component" value="Unassembled WGS sequence"/>
</dbReference>
<organism evidence="3 4">
    <name type="scientific">Linnemannia gamsii</name>
    <dbReference type="NCBI Taxonomy" id="64522"/>
    <lineage>
        <taxon>Eukaryota</taxon>
        <taxon>Fungi</taxon>
        <taxon>Fungi incertae sedis</taxon>
        <taxon>Mucoromycota</taxon>
        <taxon>Mortierellomycotina</taxon>
        <taxon>Mortierellomycetes</taxon>
        <taxon>Mortierellales</taxon>
        <taxon>Mortierellaceae</taxon>
        <taxon>Linnemannia</taxon>
    </lineage>
</organism>
<keyword evidence="2" id="KW-1133">Transmembrane helix</keyword>
<feature type="compositionally biased region" description="Polar residues" evidence="1">
    <location>
        <begin position="609"/>
        <end position="618"/>
    </location>
</feature>
<sequence length="648" mass="72139">MIISWPFWVSSIAIVIIKLILTGTIGAALTFYARYSSDYYAISIRWSSIGGLYETITLLKNSLQKLPKRSSTVMALMIAAKLFAVFVSILLGLFVSRTDKAEDATVTTVISTQFPPAVPLAWTAWSGYMQSDAAMENTLDKVLNDTGLNPEPNPRTVYTPRKYIYEVACDQTGLVIGSSKKEFAVSYSPPHNCWNLFVILPVGGTYDWDIKSATRRLVSSDVNMMVAPIWYPENKYMELEPYLYANNSKSCFAITQLGSYFYSIPKDGITSLPSTDSTRCQYGTDDSFIMASTSIKFAVNRLNDFDKVTTLIFDDPSSFPLLESMRTVINSGTFLKSSSNDTIVILTRMSSNVDILMCASAFFNQKTNTGLLCTYLVVATISTKPQQWDPTTPAEFKRVSSNPLDAFILTNKNEIRVYHIPLEVIDTMYIYSTSHLLKATTDAAVYLASLGHNVGLNSDAEKLYVFFDTVESKDAFEVPTTLLIVVGVLTLMCGFAWLISEIRYGPVFNGSLYKVIYEEIKSKGEVKSNKDIGPNEETESNEEGKSNSETKLIEETKPDETIKTPMLMDCTHEPLAFEGYQVVPDLDKPSGRSSQEQEYPMDDLRNEPTEQAPTPQVSILQPPNLQPLMLQNIPTQSPQSPPGKTLSK</sequence>
<dbReference type="EMBL" id="JAAAIN010000771">
    <property type="protein sequence ID" value="KAG0310992.1"/>
    <property type="molecule type" value="Genomic_DNA"/>
</dbReference>
<accession>A0A9P6R4L8</accession>
<comment type="caution">
    <text evidence="3">The sequence shown here is derived from an EMBL/GenBank/DDBJ whole genome shotgun (WGS) entry which is preliminary data.</text>
</comment>
<feature type="transmembrane region" description="Helical" evidence="2">
    <location>
        <begin position="481"/>
        <end position="499"/>
    </location>
</feature>
<feature type="transmembrane region" description="Helical" evidence="2">
    <location>
        <begin position="7"/>
        <end position="33"/>
    </location>
</feature>
<keyword evidence="2" id="KW-0812">Transmembrane</keyword>
<dbReference type="AlphaFoldDB" id="A0A9P6R4L8"/>
<keyword evidence="2" id="KW-0472">Membrane</keyword>
<evidence type="ECO:0000313" key="3">
    <source>
        <dbReference type="EMBL" id="KAG0310992.1"/>
    </source>
</evidence>
<name>A0A9P6R4L8_9FUNG</name>
<dbReference type="OrthoDB" id="2387820at2759"/>
<feature type="compositionally biased region" description="Low complexity" evidence="1">
    <location>
        <begin position="619"/>
        <end position="634"/>
    </location>
</feature>
<evidence type="ECO:0000256" key="2">
    <source>
        <dbReference type="SAM" id="Phobius"/>
    </source>
</evidence>
<keyword evidence="4" id="KW-1185">Reference proteome</keyword>
<feature type="region of interest" description="Disordered" evidence="1">
    <location>
        <begin position="582"/>
        <end position="648"/>
    </location>
</feature>
<feature type="transmembrane region" description="Helical" evidence="2">
    <location>
        <begin position="71"/>
        <end position="95"/>
    </location>
</feature>
<gene>
    <name evidence="3" type="ORF">BGZ97_012170</name>
</gene>